<reference evidence="6" key="1">
    <citation type="journal article" date="2020" name="Stud. Mycol.">
        <title>101 Dothideomycetes genomes: a test case for predicting lifestyles and emergence of pathogens.</title>
        <authorList>
            <person name="Haridas S."/>
            <person name="Albert R."/>
            <person name="Binder M."/>
            <person name="Bloem J."/>
            <person name="Labutti K."/>
            <person name="Salamov A."/>
            <person name="Andreopoulos B."/>
            <person name="Baker S."/>
            <person name="Barry K."/>
            <person name="Bills G."/>
            <person name="Bluhm B."/>
            <person name="Cannon C."/>
            <person name="Castanera R."/>
            <person name="Culley D."/>
            <person name="Daum C."/>
            <person name="Ezra D."/>
            <person name="Gonzalez J."/>
            <person name="Henrissat B."/>
            <person name="Kuo A."/>
            <person name="Liang C."/>
            <person name="Lipzen A."/>
            <person name="Lutzoni F."/>
            <person name="Magnuson J."/>
            <person name="Mondo S."/>
            <person name="Nolan M."/>
            <person name="Ohm R."/>
            <person name="Pangilinan J."/>
            <person name="Park H.-J."/>
            <person name="Ramirez L."/>
            <person name="Alfaro M."/>
            <person name="Sun H."/>
            <person name="Tritt A."/>
            <person name="Yoshinaga Y."/>
            <person name="Zwiers L.-H."/>
            <person name="Turgeon B."/>
            <person name="Goodwin S."/>
            <person name="Spatafora J."/>
            <person name="Crous P."/>
            <person name="Grigoriev I."/>
        </authorList>
    </citation>
    <scope>NUCLEOTIDE SEQUENCE</scope>
    <source>
        <strain evidence="6">CBS 279.74</strain>
    </source>
</reference>
<dbReference type="GO" id="GO:0005886">
    <property type="term" value="C:plasma membrane"/>
    <property type="evidence" value="ECO:0007669"/>
    <property type="project" value="TreeGrafter"/>
</dbReference>
<protein>
    <submittedName>
        <fullName evidence="6">MFS general substrate transporter</fullName>
    </submittedName>
</protein>
<gene>
    <name evidence="6" type="ORF">K504DRAFT_366901</name>
</gene>
<accession>A0A6G1KTU7</accession>
<feature type="transmembrane region" description="Helical" evidence="5">
    <location>
        <begin position="90"/>
        <end position="111"/>
    </location>
</feature>
<dbReference type="EMBL" id="MU005764">
    <property type="protein sequence ID" value="KAF2715747.1"/>
    <property type="molecule type" value="Genomic_DNA"/>
</dbReference>
<dbReference type="InterPro" id="IPR011701">
    <property type="entry name" value="MFS"/>
</dbReference>
<feature type="transmembrane region" description="Helical" evidence="5">
    <location>
        <begin position="146"/>
        <end position="169"/>
    </location>
</feature>
<feature type="transmembrane region" description="Helical" evidence="5">
    <location>
        <begin position="489"/>
        <end position="512"/>
    </location>
</feature>
<name>A0A6G1KTU7_9PLEO</name>
<dbReference type="Gene3D" id="1.20.1250.20">
    <property type="entry name" value="MFS general substrate transporter like domains"/>
    <property type="match status" value="1"/>
</dbReference>
<dbReference type="PANTHER" id="PTHR23502">
    <property type="entry name" value="MAJOR FACILITATOR SUPERFAMILY"/>
    <property type="match status" value="1"/>
</dbReference>
<feature type="transmembrane region" description="Helical" evidence="5">
    <location>
        <begin position="47"/>
        <end position="70"/>
    </location>
</feature>
<keyword evidence="3 5" id="KW-1133">Transmembrane helix</keyword>
<feature type="transmembrane region" description="Helical" evidence="5">
    <location>
        <begin position="308"/>
        <end position="339"/>
    </location>
</feature>
<dbReference type="GO" id="GO:0022857">
    <property type="term" value="F:transmembrane transporter activity"/>
    <property type="evidence" value="ECO:0007669"/>
    <property type="project" value="InterPro"/>
</dbReference>
<sequence>MNERNKHDSFILSGSVFLITSDGKTVSLPIPSESPYDPLNWTWQKRAIALISIGIFSYSGLVVTQGASVLSGGLATVFPPESSHPFTIEVLITAPTLFMGLGGFLWVPLTFALGRRPVFLIASLLLLVACFGASISTTFYELLICVSLLGFATGFTFGALILIIIDLTFIHERPSAIAMVMAIVAFTGTPSIGLVPIVSDQGKDWNRFYKLWCIPIGISFLVAILFFPETYFKRPIVAYDGRTFIQTASEKLRIYDNEDVPATSRKLYNKELPDMPSRPWIRSFIDLFSVSRATRTSWKSMLLCYPQIFFCLINPLIFCVVIAAAVNFAGMMFIGATYAKILSSPPYSYPAYIIVNVNTCAGVGSLFSWPLGGWLVGYVLKRLAKRNKGVREAEHYLVGYILPVITGSLSTIIYGLAVHNKWHFGFYYLAYGINSFSYTTINLTNILWITEAFPRWAAPALVIVGGGSMVASFAVSFALVPWIEAQGYLWVGLEVTGIQIATGLLFVPAVFWGKGLRQRIHGPWTERREGALRPL</sequence>
<dbReference type="SUPFAM" id="SSF103473">
    <property type="entry name" value="MFS general substrate transporter"/>
    <property type="match status" value="1"/>
</dbReference>
<evidence type="ECO:0000256" key="4">
    <source>
        <dbReference type="ARBA" id="ARBA00023136"/>
    </source>
</evidence>
<organism evidence="6 7">
    <name type="scientific">Pleomassaria siparia CBS 279.74</name>
    <dbReference type="NCBI Taxonomy" id="1314801"/>
    <lineage>
        <taxon>Eukaryota</taxon>
        <taxon>Fungi</taxon>
        <taxon>Dikarya</taxon>
        <taxon>Ascomycota</taxon>
        <taxon>Pezizomycotina</taxon>
        <taxon>Dothideomycetes</taxon>
        <taxon>Pleosporomycetidae</taxon>
        <taxon>Pleosporales</taxon>
        <taxon>Pleomassariaceae</taxon>
        <taxon>Pleomassaria</taxon>
    </lineage>
</organism>
<feature type="transmembrane region" description="Helical" evidence="5">
    <location>
        <begin position="351"/>
        <end position="376"/>
    </location>
</feature>
<evidence type="ECO:0000256" key="1">
    <source>
        <dbReference type="ARBA" id="ARBA00004141"/>
    </source>
</evidence>
<keyword evidence="7" id="KW-1185">Reference proteome</keyword>
<dbReference type="OrthoDB" id="268400at2759"/>
<feature type="transmembrane region" description="Helical" evidence="5">
    <location>
        <begin position="428"/>
        <end position="448"/>
    </location>
</feature>
<feature type="transmembrane region" description="Helical" evidence="5">
    <location>
        <begin position="397"/>
        <end position="416"/>
    </location>
</feature>
<evidence type="ECO:0000256" key="2">
    <source>
        <dbReference type="ARBA" id="ARBA00022692"/>
    </source>
</evidence>
<feature type="transmembrane region" description="Helical" evidence="5">
    <location>
        <begin position="460"/>
        <end position="483"/>
    </location>
</feature>
<comment type="subcellular location">
    <subcellularLocation>
        <location evidence="1">Membrane</location>
        <topology evidence="1">Multi-pass membrane protein</topology>
    </subcellularLocation>
</comment>
<feature type="transmembrane region" description="Helical" evidence="5">
    <location>
        <begin position="176"/>
        <end position="197"/>
    </location>
</feature>
<proteinExistence type="predicted"/>
<keyword evidence="2 5" id="KW-0812">Transmembrane</keyword>
<feature type="transmembrane region" description="Helical" evidence="5">
    <location>
        <begin position="209"/>
        <end position="227"/>
    </location>
</feature>
<dbReference type="InterPro" id="IPR036259">
    <property type="entry name" value="MFS_trans_sf"/>
</dbReference>
<evidence type="ECO:0000313" key="6">
    <source>
        <dbReference type="EMBL" id="KAF2715747.1"/>
    </source>
</evidence>
<evidence type="ECO:0000256" key="5">
    <source>
        <dbReference type="SAM" id="Phobius"/>
    </source>
</evidence>
<evidence type="ECO:0000256" key="3">
    <source>
        <dbReference type="ARBA" id="ARBA00022989"/>
    </source>
</evidence>
<dbReference type="Proteomes" id="UP000799428">
    <property type="component" value="Unassembled WGS sequence"/>
</dbReference>
<dbReference type="Pfam" id="PF07690">
    <property type="entry name" value="MFS_1"/>
    <property type="match status" value="1"/>
</dbReference>
<dbReference type="PANTHER" id="PTHR23502:SF47">
    <property type="entry name" value="MAJOR FACILITATOR SUPERFAMILY (MFS) PROFILE DOMAIN-CONTAINING PROTEIN-RELATED"/>
    <property type="match status" value="1"/>
</dbReference>
<feature type="transmembrane region" description="Helical" evidence="5">
    <location>
        <begin position="118"/>
        <end position="140"/>
    </location>
</feature>
<keyword evidence="4 5" id="KW-0472">Membrane</keyword>
<dbReference type="AlphaFoldDB" id="A0A6G1KTU7"/>
<evidence type="ECO:0000313" key="7">
    <source>
        <dbReference type="Proteomes" id="UP000799428"/>
    </source>
</evidence>